<organism evidence="1 2">
    <name type="scientific">Acetobacterium wieringae</name>
    <dbReference type="NCBI Taxonomy" id="52694"/>
    <lineage>
        <taxon>Bacteria</taxon>
        <taxon>Bacillati</taxon>
        <taxon>Bacillota</taxon>
        <taxon>Clostridia</taxon>
        <taxon>Eubacteriales</taxon>
        <taxon>Eubacteriaceae</taxon>
        <taxon>Acetobacterium</taxon>
    </lineage>
</organism>
<proteinExistence type="predicted"/>
<keyword evidence="2" id="KW-1185">Reference proteome</keyword>
<evidence type="ECO:0000313" key="2">
    <source>
        <dbReference type="Proteomes" id="UP001163550"/>
    </source>
</evidence>
<accession>A0ABY6HCJ1</accession>
<evidence type="ECO:0000313" key="1">
    <source>
        <dbReference type="EMBL" id="UYO62228.1"/>
    </source>
</evidence>
<dbReference type="RefSeq" id="WP_175440908.1">
    <property type="nucleotide sequence ID" value="NZ_CABIIK010000032.1"/>
</dbReference>
<name>A0ABY6HCJ1_9FIRM</name>
<reference evidence="1" key="1">
    <citation type="submission" date="2021-11" db="EMBL/GenBank/DDBJ databases">
        <title>Isoprene-degrading acetogen.</title>
        <authorList>
            <person name="Yang Y."/>
            <person name="Jin H."/>
            <person name="Yan J."/>
        </authorList>
    </citation>
    <scope>NUCLEOTIDE SEQUENCE</scope>
    <source>
        <strain evidence="1">Berkeley</strain>
    </source>
</reference>
<gene>
    <name evidence="1" type="ORF">LNN31_15780</name>
</gene>
<protein>
    <submittedName>
        <fullName evidence="1">Uncharacterized protein</fullName>
    </submittedName>
</protein>
<sequence length="46" mass="5114">MITIEGINAILELHKDPDHASGWLMATKDGWFGQIKFIYPGNGAKQ</sequence>
<dbReference type="EMBL" id="CP087994">
    <property type="protein sequence ID" value="UYO62228.1"/>
    <property type="molecule type" value="Genomic_DNA"/>
</dbReference>
<dbReference type="Proteomes" id="UP001163550">
    <property type="component" value="Chromosome"/>
</dbReference>